<dbReference type="Gene3D" id="3.90.1140.10">
    <property type="entry name" value="Cyclic phosphodiesterase"/>
    <property type="match status" value="1"/>
</dbReference>
<name>E0XPH3_9BACT</name>
<accession>E0XPH3</accession>
<dbReference type="NCBIfam" id="TIGR03223">
    <property type="entry name" value="Phn_opern_protn"/>
    <property type="match status" value="1"/>
</dbReference>
<dbReference type="EMBL" id="GU474834">
    <property type="protein sequence ID" value="ADI16314.1"/>
    <property type="molecule type" value="Genomic_DNA"/>
</dbReference>
<evidence type="ECO:0000313" key="1">
    <source>
        <dbReference type="EMBL" id="ADI16314.1"/>
    </source>
</evidence>
<evidence type="ECO:0008006" key="2">
    <source>
        <dbReference type="Google" id="ProtNLM"/>
    </source>
</evidence>
<proteinExistence type="predicted"/>
<dbReference type="InterPro" id="IPR009389">
    <property type="entry name" value="DUF1045"/>
</dbReference>
<dbReference type="Pfam" id="PF06299">
    <property type="entry name" value="DUF1045"/>
    <property type="match status" value="1"/>
</dbReference>
<dbReference type="PIRSF" id="PIRSF033328">
    <property type="entry name" value="Phest_Mll4975"/>
    <property type="match status" value="1"/>
</dbReference>
<organism evidence="1">
    <name type="scientific">uncultured bacterium HF0070_11A08</name>
    <dbReference type="NCBI Taxonomy" id="710812"/>
    <lineage>
        <taxon>Bacteria</taxon>
        <taxon>environmental samples</taxon>
    </lineage>
</organism>
<reference evidence="1" key="1">
    <citation type="journal article" date="2011" name="Environ. Microbiol.">
        <title>Time-series analyses of Monterey Bay coastal microbial picoplankton using a 'genome proxy' microarray.</title>
        <authorList>
            <person name="Rich V.I."/>
            <person name="Pham V.D."/>
            <person name="Eppley J."/>
            <person name="Shi Y."/>
            <person name="DeLong E.F."/>
        </authorList>
    </citation>
    <scope>NUCLEOTIDE SEQUENCE</scope>
</reference>
<protein>
    <recommendedName>
        <fullName evidence="2">Phosphonate metabolism protein</fullName>
    </recommendedName>
</protein>
<dbReference type="AlphaFoldDB" id="E0XPH3"/>
<sequence length="232" mass="25767">MSREFVRHALYFLPPKGSGLEDFGDSWLGWSVTEGRVVAHPQIADLPIATLTKRPRKYGFHGTLKAPFRLAKGVRESDLITEATALVSSMTAFEMPALQITSLGSFLAFVPGRESTELQQLASSLVSKLDPLRAPLSDAELVRRRNAGLTPAQEMLLTKWGYPYVMDEFRFHLTLSGKLQADALQNLKSILQNHISHLIQTPVRVNDVGLVGEAKDGRFHLIRRLPLAAAKR</sequence>